<dbReference type="PRINTS" id="PR00260">
    <property type="entry name" value="CHEMTRNSDUCR"/>
</dbReference>
<evidence type="ECO:0000256" key="9">
    <source>
        <dbReference type="ARBA" id="ARBA00023224"/>
    </source>
</evidence>
<evidence type="ECO:0000256" key="4">
    <source>
        <dbReference type="ARBA" id="ARBA00022500"/>
    </source>
</evidence>
<evidence type="ECO:0000256" key="10">
    <source>
        <dbReference type="ARBA" id="ARBA00029447"/>
    </source>
</evidence>
<evidence type="ECO:0000256" key="1">
    <source>
        <dbReference type="ARBA" id="ARBA00004429"/>
    </source>
</evidence>
<dbReference type="Proteomes" id="UP000694660">
    <property type="component" value="Unassembled WGS sequence"/>
</dbReference>
<name>A0A944DD97_DENI1</name>
<dbReference type="Pfam" id="PF00015">
    <property type="entry name" value="MCPsignal"/>
    <property type="match status" value="1"/>
</dbReference>
<dbReference type="InterPro" id="IPR004089">
    <property type="entry name" value="MCPsignal_dom"/>
</dbReference>
<evidence type="ECO:0000259" key="14">
    <source>
        <dbReference type="PROSITE" id="PS50885"/>
    </source>
</evidence>
<dbReference type="PANTHER" id="PTHR32089:SF119">
    <property type="entry name" value="METHYL-ACCEPTING CHEMOTAXIS PROTEIN CTPL"/>
    <property type="match status" value="1"/>
</dbReference>
<evidence type="ECO:0000256" key="11">
    <source>
        <dbReference type="PROSITE-ProRule" id="PRU00284"/>
    </source>
</evidence>
<keyword evidence="6 12" id="KW-0812">Transmembrane</keyword>
<protein>
    <submittedName>
        <fullName evidence="15">Methyl-accepting chemotaxis protein</fullName>
    </submittedName>
</protein>
<dbReference type="EMBL" id="JAEKFT010000022">
    <property type="protein sequence ID" value="MBT0962956.1"/>
    <property type="molecule type" value="Genomic_DNA"/>
</dbReference>
<keyword evidence="16" id="KW-1185">Reference proteome</keyword>
<dbReference type="GO" id="GO:0005886">
    <property type="term" value="C:plasma membrane"/>
    <property type="evidence" value="ECO:0007669"/>
    <property type="project" value="UniProtKB-SubCell"/>
</dbReference>
<dbReference type="InterPro" id="IPR003660">
    <property type="entry name" value="HAMP_dom"/>
</dbReference>
<dbReference type="SMART" id="SM00304">
    <property type="entry name" value="HAMP"/>
    <property type="match status" value="1"/>
</dbReference>
<dbReference type="InterPro" id="IPR003122">
    <property type="entry name" value="Tar_rcpt_lig-bd"/>
</dbReference>
<evidence type="ECO:0000256" key="5">
    <source>
        <dbReference type="ARBA" id="ARBA00022519"/>
    </source>
</evidence>
<dbReference type="InterPro" id="IPR004090">
    <property type="entry name" value="Chemotax_Me-accpt_rcpt"/>
</dbReference>
<dbReference type="Gene3D" id="1.10.287.950">
    <property type="entry name" value="Methyl-accepting chemotaxis protein"/>
    <property type="match status" value="1"/>
</dbReference>
<dbReference type="Pfam" id="PF00672">
    <property type="entry name" value="HAMP"/>
    <property type="match status" value="1"/>
</dbReference>
<evidence type="ECO:0000256" key="7">
    <source>
        <dbReference type="ARBA" id="ARBA00022989"/>
    </source>
</evidence>
<evidence type="ECO:0000259" key="13">
    <source>
        <dbReference type="PROSITE" id="PS50111"/>
    </source>
</evidence>
<comment type="subcellular location">
    <subcellularLocation>
        <location evidence="1">Cell inner membrane</location>
        <topology evidence="1">Multi-pass membrane protein</topology>
    </subcellularLocation>
</comment>
<dbReference type="RefSeq" id="WP_214362903.1">
    <property type="nucleotide sequence ID" value="NZ_JAEKFT010000022.1"/>
</dbReference>
<feature type="transmembrane region" description="Helical" evidence="12">
    <location>
        <begin position="12"/>
        <end position="32"/>
    </location>
</feature>
<keyword evidence="2" id="KW-1003">Cell membrane</keyword>
<keyword evidence="3" id="KW-0488">Methylation</keyword>
<feature type="domain" description="Methyl-accepting transducer" evidence="13">
    <location>
        <begin position="294"/>
        <end position="530"/>
    </location>
</feature>
<dbReference type="GO" id="GO:0007165">
    <property type="term" value="P:signal transduction"/>
    <property type="evidence" value="ECO:0007669"/>
    <property type="project" value="UniProtKB-KW"/>
</dbReference>
<feature type="domain" description="HAMP" evidence="14">
    <location>
        <begin position="236"/>
        <end position="289"/>
    </location>
</feature>
<evidence type="ECO:0000256" key="3">
    <source>
        <dbReference type="ARBA" id="ARBA00022481"/>
    </source>
</evidence>
<comment type="caution">
    <text evidence="15">The sequence shown here is derived from an EMBL/GenBank/DDBJ whole genome shotgun (WGS) entry which is preliminary data.</text>
</comment>
<evidence type="ECO:0000313" key="15">
    <source>
        <dbReference type="EMBL" id="MBT0962956.1"/>
    </source>
</evidence>
<dbReference type="CDD" id="cd06225">
    <property type="entry name" value="HAMP"/>
    <property type="match status" value="1"/>
</dbReference>
<accession>A0A944DD97</accession>
<evidence type="ECO:0000313" key="16">
    <source>
        <dbReference type="Proteomes" id="UP000694660"/>
    </source>
</evidence>
<gene>
    <name evidence="15" type="ORF">I8J34_17370</name>
</gene>
<organism evidence="15 16">
    <name type="scientific">Denitromonas iodatirespirans</name>
    <dbReference type="NCBI Taxonomy" id="2795389"/>
    <lineage>
        <taxon>Bacteria</taxon>
        <taxon>Pseudomonadati</taxon>
        <taxon>Pseudomonadota</taxon>
        <taxon>Betaproteobacteria</taxon>
        <taxon>Rhodocyclales</taxon>
        <taxon>Zoogloeaceae</taxon>
        <taxon>Denitromonas</taxon>
    </lineage>
</organism>
<dbReference type="Pfam" id="PF02203">
    <property type="entry name" value="TarH"/>
    <property type="match status" value="1"/>
</dbReference>
<dbReference type="FunFam" id="1.10.287.950:FF:000001">
    <property type="entry name" value="Methyl-accepting chemotaxis sensory transducer"/>
    <property type="match status" value="1"/>
</dbReference>
<evidence type="ECO:0000256" key="12">
    <source>
        <dbReference type="SAM" id="Phobius"/>
    </source>
</evidence>
<feature type="transmembrane region" description="Helical" evidence="12">
    <location>
        <begin position="215"/>
        <end position="239"/>
    </location>
</feature>
<dbReference type="PROSITE" id="PS50111">
    <property type="entry name" value="CHEMOTAXIS_TRANSDUC_2"/>
    <property type="match status" value="1"/>
</dbReference>
<keyword evidence="4" id="KW-0145">Chemotaxis</keyword>
<evidence type="ECO:0000256" key="8">
    <source>
        <dbReference type="ARBA" id="ARBA00023136"/>
    </source>
</evidence>
<dbReference type="SUPFAM" id="SSF58104">
    <property type="entry name" value="Methyl-accepting chemotaxis protein (MCP) signaling domain"/>
    <property type="match status" value="1"/>
</dbReference>
<evidence type="ECO:0000256" key="6">
    <source>
        <dbReference type="ARBA" id="ARBA00022692"/>
    </source>
</evidence>
<dbReference type="GO" id="GO:0006935">
    <property type="term" value="P:chemotaxis"/>
    <property type="evidence" value="ECO:0007669"/>
    <property type="project" value="UniProtKB-KW"/>
</dbReference>
<dbReference type="PANTHER" id="PTHR32089">
    <property type="entry name" value="METHYL-ACCEPTING CHEMOTAXIS PROTEIN MCPB"/>
    <property type="match status" value="1"/>
</dbReference>
<dbReference type="SMART" id="SM00283">
    <property type="entry name" value="MA"/>
    <property type="match status" value="1"/>
</dbReference>
<dbReference type="GO" id="GO:0004888">
    <property type="term" value="F:transmembrane signaling receptor activity"/>
    <property type="evidence" value="ECO:0007669"/>
    <property type="project" value="InterPro"/>
</dbReference>
<proteinExistence type="inferred from homology"/>
<keyword evidence="8 12" id="KW-0472">Membrane</keyword>
<dbReference type="AlphaFoldDB" id="A0A944DD97"/>
<evidence type="ECO:0000256" key="2">
    <source>
        <dbReference type="ARBA" id="ARBA00022475"/>
    </source>
</evidence>
<keyword evidence="9 11" id="KW-0807">Transducer</keyword>
<keyword evidence="5" id="KW-0997">Cell inner membrane</keyword>
<reference evidence="16" key="1">
    <citation type="journal article" date="2022" name="ISME J.">
        <title>Genetic and phylogenetic analysis of dissimilatory iodate-reducing bacteria identifies potential niches across the world's oceans.</title>
        <authorList>
            <person name="Reyes-Umana V."/>
            <person name="Henning Z."/>
            <person name="Lee K."/>
            <person name="Barnum T.P."/>
            <person name="Coates J.D."/>
        </authorList>
    </citation>
    <scope>NUCLEOTIDE SEQUENCE [LARGE SCALE GENOMIC DNA]</scope>
    <source>
        <strain evidence="16">IR12</strain>
    </source>
</reference>
<comment type="similarity">
    <text evidence="10">Belongs to the methyl-accepting chemotaxis (MCP) protein family.</text>
</comment>
<dbReference type="PROSITE" id="PS50885">
    <property type="entry name" value="HAMP"/>
    <property type="match status" value="1"/>
</dbReference>
<keyword evidence="7 12" id="KW-1133">Transmembrane helix</keyword>
<sequence>MLRLTVRLKLHLLITTAIAALALVGLGGWLSIERLGSALQEISERSLPAVSALGALRSARLQAAKAMQDGVAWRPQQYEEQDDMSDMLEEGKYIFTDLIAQTNTANATADKAFATYDALPKPAEEAEKWSQFKAVWEDFKLTDQRQMEVAQAVADADSWSRISTHYAVFASQTAQWTGTLSRLLPILKELIDFQVSAADAQRAEDEAAIQSTHQLMLAVIALATLLLIGLGLTVARSVISALHAIRSTISEIAHSNDFTRRAKVDGHDEAAQTAHAFNQLLERIHQSLREVSASTHTVSEAATQVLAVSHQVTDAAGKQREAATQMADTVEGMTTGISQISLNTRDALGRAEEARAAANAGADSIGQTTREMERVAAEITRAGQTVGELGDKSESISNVIGVIQEVADQTNLLALNASIEAARAGEHGRGFAVVAEEVRKLAERTATSAGQIADIIQSMQSAARSAVGHVGAVVARAQDSRSLSESAAGQILQIRDSTHQVTAVVDQVAAALAQQDQAASGISQRVEAIARMSEDNCVAGERTAAVSKDLDQAARALRESVARFTI</sequence>